<dbReference type="KEGG" id="tmn:UCRPA7_8821"/>
<keyword evidence="5" id="KW-1185">Reference proteome</keyword>
<dbReference type="RefSeq" id="XP_007919522.1">
    <property type="nucleotide sequence ID" value="XM_007921331.1"/>
</dbReference>
<evidence type="ECO:0000256" key="3">
    <source>
        <dbReference type="ARBA" id="ARBA00023002"/>
    </source>
</evidence>
<evidence type="ECO:0000313" key="5">
    <source>
        <dbReference type="Proteomes" id="UP000014074"/>
    </source>
</evidence>
<dbReference type="HOGENOM" id="CLU_010194_44_4_1"/>
<reference evidence="5" key="1">
    <citation type="journal article" date="2013" name="Genome Announc.">
        <title>Draft genome sequence of the ascomycete Phaeoacremonium aleophilum strain UCR-PA7, a causal agent of the esca disease complex in grapevines.</title>
        <authorList>
            <person name="Blanco-Ulate B."/>
            <person name="Rolshausen P."/>
            <person name="Cantu D."/>
        </authorList>
    </citation>
    <scope>NUCLEOTIDE SEQUENCE [LARGE SCALE GENOMIC DNA]</scope>
    <source>
        <strain evidence="5">UCR-PA7</strain>
    </source>
</reference>
<gene>
    <name evidence="4" type="ORF">UCRPA7_8821</name>
</gene>
<dbReference type="Pfam" id="PF00106">
    <property type="entry name" value="adh_short"/>
    <property type="match status" value="1"/>
</dbReference>
<dbReference type="PRINTS" id="PR00081">
    <property type="entry name" value="GDHRDH"/>
</dbReference>
<keyword evidence="3" id="KW-0560">Oxidoreductase</keyword>
<dbReference type="InterPro" id="IPR002347">
    <property type="entry name" value="SDR_fam"/>
</dbReference>
<dbReference type="Gene3D" id="3.40.50.720">
    <property type="entry name" value="NAD(P)-binding Rossmann-like Domain"/>
    <property type="match status" value="1"/>
</dbReference>
<dbReference type="GeneID" id="19329711"/>
<evidence type="ECO:0000313" key="4">
    <source>
        <dbReference type="EMBL" id="EON95612.1"/>
    </source>
</evidence>
<dbReference type="InterPro" id="IPR036291">
    <property type="entry name" value="NAD(P)-bd_dom_sf"/>
</dbReference>
<dbReference type="EMBL" id="KB933378">
    <property type="protein sequence ID" value="EON95612.1"/>
    <property type="molecule type" value="Genomic_DNA"/>
</dbReference>
<dbReference type="PANTHER" id="PTHR24320">
    <property type="entry name" value="RETINOL DEHYDROGENASE"/>
    <property type="match status" value="1"/>
</dbReference>
<proteinExistence type="inferred from homology"/>
<dbReference type="GO" id="GO:0016491">
    <property type="term" value="F:oxidoreductase activity"/>
    <property type="evidence" value="ECO:0007669"/>
    <property type="project" value="UniProtKB-KW"/>
</dbReference>
<dbReference type="AlphaFoldDB" id="R8B8L2"/>
<keyword evidence="2" id="KW-0521">NADP</keyword>
<name>R8B8L2_PHAM7</name>
<dbReference type="OrthoDB" id="542013at2759"/>
<evidence type="ECO:0000256" key="1">
    <source>
        <dbReference type="ARBA" id="ARBA00006484"/>
    </source>
</evidence>
<sequence>MVGSKDIPPRTEGVNTIILKSMCTKIKFPPKDTNLTSMVAIVTGASSGLGLECSRQMLSLGLSRLIIAVRSVERGEAAAANLRKAYPKAVVDVWTLEMESYQSIQDFAHRCETALVRLDIAILNAGLTQSKFGIVPSTGHERTIQVNYLSTMLLAILLLPILKEKTASSPGRMTIVNSGVSLTAKFPNHAQRPLLRSFDDTSITPWDPMERYYSSKLLGQLFFAKLADYIKADDVVVNIIEPGLIKGTGLHRDITGINGAIMAAFKAITARTLEEGAAVYIDAAIVKGKESHGCFLMDFDVKP</sequence>
<evidence type="ECO:0000256" key="2">
    <source>
        <dbReference type="ARBA" id="ARBA00022857"/>
    </source>
</evidence>
<dbReference type="eggNOG" id="KOG1208">
    <property type="taxonomic scope" value="Eukaryota"/>
</dbReference>
<accession>R8B8L2</accession>
<protein>
    <submittedName>
        <fullName evidence="4">Putative short-chain dehydrogenase reductase family protein</fullName>
    </submittedName>
</protein>
<dbReference type="Proteomes" id="UP000014074">
    <property type="component" value="Unassembled WGS sequence"/>
</dbReference>
<dbReference type="PANTHER" id="PTHR24320:SF252">
    <property type="entry name" value="DEHYDROGENASE_REDUCTASE FAMILY PROTEIN, PUTATIVE (AFU_ORTHOLOGUE AFUA_3G08550)-RELATED"/>
    <property type="match status" value="1"/>
</dbReference>
<comment type="similarity">
    <text evidence="1">Belongs to the short-chain dehydrogenases/reductases (SDR) family.</text>
</comment>
<organism evidence="4 5">
    <name type="scientific">Phaeoacremonium minimum (strain UCR-PA7)</name>
    <name type="common">Esca disease fungus</name>
    <name type="synonym">Togninia minima</name>
    <dbReference type="NCBI Taxonomy" id="1286976"/>
    <lineage>
        <taxon>Eukaryota</taxon>
        <taxon>Fungi</taxon>
        <taxon>Dikarya</taxon>
        <taxon>Ascomycota</taxon>
        <taxon>Pezizomycotina</taxon>
        <taxon>Sordariomycetes</taxon>
        <taxon>Sordariomycetidae</taxon>
        <taxon>Togniniales</taxon>
        <taxon>Togniniaceae</taxon>
        <taxon>Phaeoacremonium</taxon>
    </lineage>
</organism>
<dbReference type="SUPFAM" id="SSF51735">
    <property type="entry name" value="NAD(P)-binding Rossmann-fold domains"/>
    <property type="match status" value="1"/>
</dbReference>